<dbReference type="EMBL" id="CP165734">
    <property type="protein sequence ID" value="XDV61196.1"/>
    <property type="molecule type" value="Genomic_DNA"/>
</dbReference>
<reference evidence="2" key="1">
    <citation type="submission" date="2024-08" db="EMBL/GenBank/DDBJ databases">
        <authorList>
            <person name="Chaddad Z."/>
            <person name="Lamrabet M."/>
            <person name="Bouhnik O."/>
            <person name="Alami S."/>
            <person name="Wipf D."/>
            <person name="Courty P.E."/>
            <person name="Missbah El Idrissi M."/>
        </authorList>
    </citation>
    <scope>NUCLEOTIDE SEQUENCE</scope>
    <source>
        <strain evidence="2">LLZ17</strain>
    </source>
</reference>
<organism evidence="2">
    <name type="scientific">Bradyrhizobium sp. LLZ17</name>
    <dbReference type="NCBI Taxonomy" id="3239388"/>
    <lineage>
        <taxon>Bacteria</taxon>
        <taxon>Pseudomonadati</taxon>
        <taxon>Pseudomonadota</taxon>
        <taxon>Alphaproteobacteria</taxon>
        <taxon>Hyphomicrobiales</taxon>
        <taxon>Nitrobacteraceae</taxon>
        <taxon>Bradyrhizobium</taxon>
    </lineage>
</organism>
<sequence>MPGNPARAATDSAATAPSAQNSGAGIAGAPGNKNGPPAHSGTVGSASQNQSVQEQDPANVKGLPGNKSGPPAKR</sequence>
<proteinExistence type="predicted"/>
<protein>
    <submittedName>
        <fullName evidence="2">Uncharacterized protein</fullName>
    </submittedName>
</protein>
<feature type="compositionally biased region" description="Low complexity" evidence="1">
    <location>
        <begin position="1"/>
        <end position="19"/>
    </location>
</feature>
<evidence type="ECO:0000256" key="1">
    <source>
        <dbReference type="SAM" id="MobiDB-lite"/>
    </source>
</evidence>
<feature type="region of interest" description="Disordered" evidence="1">
    <location>
        <begin position="1"/>
        <end position="74"/>
    </location>
</feature>
<name>A0AB39XVC6_9BRAD</name>
<dbReference type="RefSeq" id="WP_369726535.1">
    <property type="nucleotide sequence ID" value="NZ_CP165734.1"/>
</dbReference>
<accession>A0AB39XVC6</accession>
<gene>
    <name evidence="2" type="ORF">AB8Z38_18670</name>
</gene>
<dbReference type="AlphaFoldDB" id="A0AB39XVC6"/>
<feature type="compositionally biased region" description="Polar residues" evidence="1">
    <location>
        <begin position="42"/>
        <end position="56"/>
    </location>
</feature>
<evidence type="ECO:0000313" key="2">
    <source>
        <dbReference type="EMBL" id="XDV61196.1"/>
    </source>
</evidence>